<dbReference type="AlphaFoldDB" id="A0A6T8NX31"/>
<dbReference type="Pfam" id="PF01323">
    <property type="entry name" value="DSBA"/>
    <property type="match status" value="1"/>
</dbReference>
<dbReference type="GO" id="GO:0016491">
    <property type="term" value="F:oxidoreductase activity"/>
    <property type="evidence" value="ECO:0007669"/>
    <property type="project" value="InterPro"/>
</dbReference>
<gene>
    <name evidence="3" type="ORF">HAND00432_LOCUS32314</name>
</gene>
<evidence type="ECO:0000313" key="3">
    <source>
        <dbReference type="EMBL" id="CAD8981304.1"/>
    </source>
</evidence>
<feature type="domain" description="DSBA-like thioredoxin" evidence="2">
    <location>
        <begin position="51"/>
        <end position="163"/>
    </location>
</feature>
<accession>A0A6T8NX31</accession>
<dbReference type="EMBL" id="HBFX01053714">
    <property type="protein sequence ID" value="CAD8981304.1"/>
    <property type="molecule type" value="Transcribed_RNA"/>
</dbReference>
<name>A0A6T8NX31_HEMAN</name>
<evidence type="ECO:0000259" key="2">
    <source>
        <dbReference type="Pfam" id="PF01323"/>
    </source>
</evidence>
<dbReference type="InterPro" id="IPR001853">
    <property type="entry name" value="DSBA-like_thioredoxin_dom"/>
</dbReference>
<dbReference type="SUPFAM" id="SSF52833">
    <property type="entry name" value="Thioredoxin-like"/>
    <property type="match status" value="1"/>
</dbReference>
<protein>
    <recommendedName>
        <fullName evidence="2">DSBA-like thioredoxin domain-containing protein</fullName>
    </recommendedName>
</protein>
<proteinExistence type="predicted"/>
<dbReference type="InterPro" id="IPR036249">
    <property type="entry name" value="Thioredoxin-like_sf"/>
</dbReference>
<sequence>MQINVTRHPYSFIGDTDTSKGYHGGLRAGTWHTGLMDYTDGTESGALAAEAGLQHVAKEAGIRFDFGVRTDWQPTNSQRMLLWAGRFGKQEEFMSALNKKHFEQRVSASDDDTLLSAAEEVGLDTGAAREFLRTDELRDVVWDSYGSTIRKGVRAIPYLVFNAPSLGMVGGPFRPRGEREPVTINGSMNPLVFLGVFERIRDASLQLPDARDPPAAPAAPQGGTCGGGGGLVEPASGDT</sequence>
<dbReference type="Gene3D" id="3.40.30.10">
    <property type="entry name" value="Glutaredoxin"/>
    <property type="match status" value="1"/>
</dbReference>
<reference evidence="3" key="1">
    <citation type="submission" date="2021-01" db="EMBL/GenBank/DDBJ databases">
        <authorList>
            <person name="Corre E."/>
            <person name="Pelletier E."/>
            <person name="Niang G."/>
            <person name="Scheremetjew M."/>
            <person name="Finn R."/>
            <person name="Kale V."/>
            <person name="Holt S."/>
            <person name="Cochrane G."/>
            <person name="Meng A."/>
            <person name="Brown T."/>
            <person name="Cohen L."/>
        </authorList>
    </citation>
    <scope>NUCLEOTIDE SEQUENCE</scope>
    <source>
        <strain evidence="3">CCMP644</strain>
    </source>
</reference>
<organism evidence="3">
    <name type="scientific">Hemiselmis andersenii</name>
    <name type="common">Cryptophyte alga</name>
    <dbReference type="NCBI Taxonomy" id="464988"/>
    <lineage>
        <taxon>Eukaryota</taxon>
        <taxon>Cryptophyceae</taxon>
        <taxon>Cryptomonadales</taxon>
        <taxon>Hemiselmidaceae</taxon>
        <taxon>Hemiselmis</taxon>
    </lineage>
</organism>
<evidence type="ECO:0000256" key="1">
    <source>
        <dbReference type="SAM" id="MobiDB-lite"/>
    </source>
</evidence>
<feature type="region of interest" description="Disordered" evidence="1">
    <location>
        <begin position="207"/>
        <end position="239"/>
    </location>
</feature>